<organism evidence="2 3">
    <name type="scientific">Caenorhabditis remanei</name>
    <name type="common">Caenorhabditis vulgaris</name>
    <dbReference type="NCBI Taxonomy" id="31234"/>
    <lineage>
        <taxon>Eukaryota</taxon>
        <taxon>Metazoa</taxon>
        <taxon>Ecdysozoa</taxon>
        <taxon>Nematoda</taxon>
        <taxon>Chromadorea</taxon>
        <taxon>Rhabditida</taxon>
        <taxon>Rhabditina</taxon>
        <taxon>Rhabditomorpha</taxon>
        <taxon>Rhabditoidea</taxon>
        <taxon>Rhabditidae</taxon>
        <taxon>Peloderinae</taxon>
        <taxon>Caenorhabditis</taxon>
    </lineage>
</organism>
<dbReference type="AlphaFoldDB" id="A0A6A5G3T5"/>
<name>A0A6A5G3T5_CAERE</name>
<comment type="caution">
    <text evidence="2">The sequence shown here is derived from an EMBL/GenBank/DDBJ whole genome shotgun (WGS) entry which is preliminary data.</text>
</comment>
<dbReference type="PANTHER" id="PTHR35375">
    <property type="entry name" value="NEMATODE SPECIFIC PEPTIDE FAMILY, GROUP D"/>
    <property type="match status" value="1"/>
</dbReference>
<evidence type="ECO:0000256" key="1">
    <source>
        <dbReference type="SAM" id="MobiDB-lite"/>
    </source>
</evidence>
<dbReference type="EMBL" id="WUAV01000006">
    <property type="protein sequence ID" value="KAF1749580.1"/>
    <property type="molecule type" value="Genomic_DNA"/>
</dbReference>
<gene>
    <name evidence="2" type="ORF">GCK72_026048</name>
</gene>
<protein>
    <submittedName>
        <fullName evidence="2">Uncharacterized protein</fullName>
    </submittedName>
</protein>
<reference evidence="2 3" key="1">
    <citation type="submission" date="2019-12" db="EMBL/GenBank/DDBJ databases">
        <title>Chromosome-level assembly of the Caenorhabditis remanei genome.</title>
        <authorList>
            <person name="Teterina A.A."/>
            <person name="Willis J.H."/>
            <person name="Phillips P.C."/>
        </authorList>
    </citation>
    <scope>NUCLEOTIDE SEQUENCE [LARGE SCALE GENOMIC DNA]</scope>
    <source>
        <strain evidence="2 3">PX506</strain>
        <tissue evidence="2">Whole organism</tissue>
    </source>
</reference>
<evidence type="ECO:0000313" key="3">
    <source>
        <dbReference type="Proteomes" id="UP000483820"/>
    </source>
</evidence>
<dbReference type="RefSeq" id="XP_053580196.1">
    <property type="nucleotide sequence ID" value="XM_053736630.1"/>
</dbReference>
<evidence type="ECO:0000313" key="2">
    <source>
        <dbReference type="EMBL" id="KAF1749580.1"/>
    </source>
</evidence>
<accession>A0A6A5G3T5</accession>
<dbReference type="KEGG" id="crq:GCK72_026048"/>
<dbReference type="GeneID" id="78778010"/>
<dbReference type="Pfam" id="PF05611">
    <property type="entry name" value="DUF780"/>
    <property type="match status" value="1"/>
</dbReference>
<sequence length="92" mass="9680">MADKSTFMSAAGNSFGYMGSNVSSSGYAHEQYASGGSGRGANNNQNQGSGGNTNPGQIVFINCATLDHRNIDNNVKKSQQPAKMQLFSVFIP</sequence>
<dbReference type="Proteomes" id="UP000483820">
    <property type="component" value="Chromosome X"/>
</dbReference>
<proteinExistence type="predicted"/>
<dbReference type="PANTHER" id="PTHR35375:SF2">
    <property type="entry name" value="NEMATODE SPECIFIC PEPTIDE FAMILY, GROUP D"/>
    <property type="match status" value="1"/>
</dbReference>
<feature type="region of interest" description="Disordered" evidence="1">
    <location>
        <begin position="28"/>
        <end position="55"/>
    </location>
</feature>
<dbReference type="InterPro" id="IPR008498">
    <property type="entry name" value="DUF780_CAE_spp"/>
</dbReference>
<dbReference type="CTD" id="78778010"/>